<organism evidence="8 9">
    <name type="scientific">Natrinema versiforme</name>
    <dbReference type="NCBI Taxonomy" id="88724"/>
    <lineage>
        <taxon>Archaea</taxon>
        <taxon>Methanobacteriati</taxon>
        <taxon>Methanobacteriota</taxon>
        <taxon>Stenosarchaea group</taxon>
        <taxon>Halobacteria</taxon>
        <taxon>Halobacteriales</taxon>
        <taxon>Natrialbaceae</taxon>
        <taxon>Natrinema</taxon>
    </lineage>
</organism>
<dbReference type="InterPro" id="IPR002656">
    <property type="entry name" value="Acyl_transf_3_dom"/>
</dbReference>
<dbReference type="GO" id="GO:0009246">
    <property type="term" value="P:enterobacterial common antigen biosynthetic process"/>
    <property type="evidence" value="ECO:0007669"/>
    <property type="project" value="TreeGrafter"/>
</dbReference>
<keyword evidence="4 6" id="KW-1133">Transmembrane helix</keyword>
<dbReference type="PANTHER" id="PTHR40074:SF2">
    <property type="entry name" value="O-ACETYLTRANSFERASE WECH"/>
    <property type="match status" value="1"/>
</dbReference>
<evidence type="ECO:0000256" key="2">
    <source>
        <dbReference type="ARBA" id="ARBA00022475"/>
    </source>
</evidence>
<keyword evidence="3 6" id="KW-0812">Transmembrane</keyword>
<dbReference type="KEGG" id="nvr:FEJ81_04780"/>
<keyword evidence="2" id="KW-1003">Cell membrane</keyword>
<dbReference type="GO" id="GO:0016413">
    <property type="term" value="F:O-acetyltransferase activity"/>
    <property type="evidence" value="ECO:0007669"/>
    <property type="project" value="TreeGrafter"/>
</dbReference>
<dbReference type="EMBL" id="CP040330">
    <property type="protein sequence ID" value="QCS41700.1"/>
    <property type="molecule type" value="Genomic_DNA"/>
</dbReference>
<gene>
    <name evidence="8" type="ORF">FEJ81_04780</name>
</gene>
<feature type="transmembrane region" description="Helical" evidence="6">
    <location>
        <begin position="47"/>
        <end position="65"/>
    </location>
</feature>
<evidence type="ECO:0000313" key="8">
    <source>
        <dbReference type="EMBL" id="QCS41700.1"/>
    </source>
</evidence>
<feature type="transmembrane region" description="Helical" evidence="6">
    <location>
        <begin position="162"/>
        <end position="183"/>
    </location>
</feature>
<protein>
    <submittedName>
        <fullName evidence="8">Acyltransferase</fullName>
    </submittedName>
</protein>
<evidence type="ECO:0000259" key="7">
    <source>
        <dbReference type="Pfam" id="PF01757"/>
    </source>
</evidence>
<name>A0A4P8WER7_9EURY</name>
<comment type="subcellular location">
    <subcellularLocation>
        <location evidence="1">Cell membrane</location>
        <topology evidence="1">Multi-pass membrane protein</topology>
    </subcellularLocation>
</comment>
<dbReference type="GO" id="GO:0005886">
    <property type="term" value="C:plasma membrane"/>
    <property type="evidence" value="ECO:0007669"/>
    <property type="project" value="UniProtKB-SubCell"/>
</dbReference>
<dbReference type="Pfam" id="PF01757">
    <property type="entry name" value="Acyl_transf_3"/>
    <property type="match status" value="1"/>
</dbReference>
<dbReference type="AlphaFoldDB" id="A0A4P8WER7"/>
<keyword evidence="8" id="KW-0808">Transferase</keyword>
<feature type="domain" description="Acyltransferase 3" evidence="7">
    <location>
        <begin position="5"/>
        <end position="157"/>
    </location>
</feature>
<reference evidence="9" key="1">
    <citation type="submission" date="2019-05" db="EMBL/GenBank/DDBJ databases">
        <title>Genome sequence and methylation pattern of the halophilic Archaeon Natrinema versiforme BOL5-4.</title>
        <authorList>
            <person name="DasSarma P."/>
            <person name="Anton B.P."/>
            <person name="DasSarma S.L."/>
            <person name="Martinez F.L."/>
            <person name="Guzman D."/>
            <person name="Roberts R.J."/>
            <person name="DasSarma S."/>
        </authorList>
    </citation>
    <scope>NUCLEOTIDE SEQUENCE [LARGE SCALE GENOMIC DNA]</scope>
    <source>
        <strain evidence="9">BOL5-4</strain>
    </source>
</reference>
<proteinExistence type="predicted"/>
<keyword evidence="8" id="KW-0012">Acyltransferase</keyword>
<evidence type="ECO:0000256" key="3">
    <source>
        <dbReference type="ARBA" id="ARBA00022692"/>
    </source>
</evidence>
<feature type="transmembrane region" description="Helical" evidence="6">
    <location>
        <begin position="77"/>
        <end position="96"/>
    </location>
</feature>
<evidence type="ECO:0000256" key="1">
    <source>
        <dbReference type="ARBA" id="ARBA00004651"/>
    </source>
</evidence>
<evidence type="ECO:0000256" key="4">
    <source>
        <dbReference type="ARBA" id="ARBA00022989"/>
    </source>
</evidence>
<sequence>MSDRIHSVDAMRIVAIGFVVVIHTNPFEGVGTDGNAFNFALETTARFAVPFFFVAAGYFFALGAARRDLTAALVDRVTGLVSLYVYGIVLAAPVFLTATVLPADSGGRDIVRSAIPKLVEFGSPLELLYYGTSVSEILWFLPALVFSYLLIALCLESGLGGYVLPISLGFHLVGLLGSGYTMFVEALSSSVPPRLVRFHRELDAVSGGCSNARTVQATLGRSPDCPPMNYGSGQLAF</sequence>
<evidence type="ECO:0000256" key="5">
    <source>
        <dbReference type="ARBA" id="ARBA00023136"/>
    </source>
</evidence>
<dbReference type="Proteomes" id="UP000302218">
    <property type="component" value="Chromosome"/>
</dbReference>
<evidence type="ECO:0000256" key="6">
    <source>
        <dbReference type="SAM" id="Phobius"/>
    </source>
</evidence>
<accession>A0A4P8WER7</accession>
<feature type="transmembrane region" description="Helical" evidence="6">
    <location>
        <begin position="137"/>
        <end position="155"/>
    </location>
</feature>
<dbReference type="PANTHER" id="PTHR40074">
    <property type="entry name" value="O-ACETYLTRANSFERASE WECH"/>
    <property type="match status" value="1"/>
</dbReference>
<evidence type="ECO:0000313" key="9">
    <source>
        <dbReference type="Proteomes" id="UP000302218"/>
    </source>
</evidence>
<feature type="transmembrane region" description="Helical" evidence="6">
    <location>
        <begin position="9"/>
        <end position="27"/>
    </location>
</feature>
<keyword evidence="5 6" id="KW-0472">Membrane</keyword>